<comment type="similarity">
    <text evidence="6">Belongs to the ABC-4 integral membrane protein family.</text>
</comment>
<dbReference type="InterPro" id="IPR003838">
    <property type="entry name" value="ABC3_permease_C"/>
</dbReference>
<organism evidence="10 11">
    <name type="scientific">Baekduia soli</name>
    <dbReference type="NCBI Taxonomy" id="496014"/>
    <lineage>
        <taxon>Bacteria</taxon>
        <taxon>Bacillati</taxon>
        <taxon>Actinomycetota</taxon>
        <taxon>Thermoleophilia</taxon>
        <taxon>Solirubrobacterales</taxon>
        <taxon>Baekduiaceae</taxon>
        <taxon>Baekduia</taxon>
    </lineage>
</organism>
<gene>
    <name evidence="10" type="ORF">FSW04_14380</name>
</gene>
<keyword evidence="2" id="KW-1003">Cell membrane</keyword>
<proteinExistence type="inferred from homology"/>
<sequence>MAKIAVRGLLARKLRLALTALAVALGVTLIAGTYIFTDTITKSFDTIFTQGNKGTDVALSPNNDLAGDNDPPPIPASVLARVKQVDGVAQAEGAVFSAGGSFRKADGSKLKGKGFSAIAGAHDVKRFESFAPTQGHLPETADEVAIPKGTADNEHLRLGDKLQIQDAAPKKLYTISGIVTIAGVDSLGGGVIAVLTLPEAQRMTGKGTAFDEIEVAAKPGVTPAQLKARIAKVVPKGIEVRTGPEQADQQTKDIKTGFLDFLRTALLAFAGISLFVGAFLIFNTFSITVAQRTREFALLRVLGAKRKQVLRSVLAEGLVIGVVGSAVGLGLGILVAGGLKALFKAFGADLPTTGTVIASRTIIVSLLVGTIVTLISTLAPAFRATRVPPLAALREGLDSGHKRSRWATPLAALLTLGGLALMALGLFGTAKASAALSLMGGGAVATFLGVALLSPRLVGPIAGFVGIPFERLRGITGRIARENTVRFPGRTAVTAGALMIGVALVTFASVFAAGAKSTIREAVDNGSRAQAVVENTDGFSAFSPQATAAVAKVPGVKEVAAIRTAQGRIDGKKKGVTGVDQRTFPDLYHSGWKQGGDATMRALGDGQVLISKKYSEDNGVKVGDTLRIETAKALTVPLKVTGILNDKGGLTGDLVVTNSLLERDFGARKDAFVFVGYDGSRPATQVKAQIDRLLDTQFPEAEAKTNGEFIKQQEDQVNQLLTLIYALLAMAIIVSLFGIVNTLVLSISERTRELGLLRAIGMSRRQVRRVIRYEAIITAEIGAVIGLVLGIVLSILVTRAIDGFRLAIPVGSLILLLVLAALAGVLAAILPARRASRLNVLESLAYE</sequence>
<dbReference type="PANTHER" id="PTHR30572:SF4">
    <property type="entry name" value="ABC TRANSPORTER PERMEASE YTRF"/>
    <property type="match status" value="1"/>
</dbReference>
<dbReference type="InterPro" id="IPR025857">
    <property type="entry name" value="MacB_PCD"/>
</dbReference>
<accession>A0A5B8U7I8</accession>
<evidence type="ECO:0000256" key="5">
    <source>
        <dbReference type="ARBA" id="ARBA00023136"/>
    </source>
</evidence>
<dbReference type="EMBL" id="CP042430">
    <property type="protein sequence ID" value="QEC48642.1"/>
    <property type="molecule type" value="Genomic_DNA"/>
</dbReference>
<feature type="domain" description="MacB-like periplasmic core" evidence="9">
    <location>
        <begin position="491"/>
        <end position="692"/>
    </location>
</feature>
<evidence type="ECO:0000256" key="4">
    <source>
        <dbReference type="ARBA" id="ARBA00022989"/>
    </source>
</evidence>
<dbReference type="Proteomes" id="UP000321805">
    <property type="component" value="Chromosome"/>
</dbReference>
<evidence type="ECO:0000313" key="10">
    <source>
        <dbReference type="EMBL" id="QEC48642.1"/>
    </source>
</evidence>
<feature type="transmembrane region" description="Helical" evidence="7">
    <location>
        <begin position="265"/>
        <end position="289"/>
    </location>
</feature>
<dbReference type="Pfam" id="PF02687">
    <property type="entry name" value="FtsX"/>
    <property type="match status" value="2"/>
</dbReference>
<feature type="transmembrane region" description="Helical" evidence="7">
    <location>
        <begin position="770"/>
        <end position="796"/>
    </location>
</feature>
<keyword evidence="5 7" id="KW-0472">Membrane</keyword>
<dbReference type="Pfam" id="PF12704">
    <property type="entry name" value="MacB_PCD"/>
    <property type="match status" value="2"/>
</dbReference>
<keyword evidence="3 7" id="KW-0812">Transmembrane</keyword>
<reference evidence="10 11" key="1">
    <citation type="journal article" date="2018" name="J. Microbiol.">
        <title>Baekduia soli gen. nov., sp. nov., a novel bacterium isolated from the soil of Baekdu Mountain and proposal of a novel family name, Baekduiaceae fam. nov.</title>
        <authorList>
            <person name="An D.S."/>
            <person name="Siddiqi M.Z."/>
            <person name="Kim K.H."/>
            <person name="Yu H.S."/>
            <person name="Im W.T."/>
        </authorList>
    </citation>
    <scope>NUCLEOTIDE SEQUENCE [LARGE SCALE GENOMIC DNA]</scope>
    <source>
        <strain evidence="10 11">BR7-21</strain>
    </source>
</reference>
<dbReference type="GO" id="GO:0022857">
    <property type="term" value="F:transmembrane transporter activity"/>
    <property type="evidence" value="ECO:0007669"/>
    <property type="project" value="TreeGrafter"/>
</dbReference>
<dbReference type="KEGG" id="bsol:FSW04_14380"/>
<evidence type="ECO:0000256" key="3">
    <source>
        <dbReference type="ARBA" id="ARBA00022692"/>
    </source>
</evidence>
<feature type="domain" description="ABC3 transporter permease C-terminal" evidence="8">
    <location>
        <begin position="726"/>
        <end position="839"/>
    </location>
</feature>
<feature type="domain" description="MacB-like periplasmic core" evidence="9">
    <location>
        <begin position="17"/>
        <end position="232"/>
    </location>
</feature>
<feature type="transmembrane region" description="Helical" evidence="7">
    <location>
        <begin position="491"/>
        <end position="515"/>
    </location>
</feature>
<evidence type="ECO:0000259" key="8">
    <source>
        <dbReference type="Pfam" id="PF02687"/>
    </source>
</evidence>
<feature type="transmembrane region" description="Helical" evidence="7">
    <location>
        <begin position="723"/>
        <end position="749"/>
    </location>
</feature>
<dbReference type="InterPro" id="IPR050250">
    <property type="entry name" value="Macrolide_Exporter_MacB"/>
</dbReference>
<feature type="transmembrane region" description="Helical" evidence="7">
    <location>
        <begin position="808"/>
        <end position="830"/>
    </location>
</feature>
<evidence type="ECO:0000256" key="1">
    <source>
        <dbReference type="ARBA" id="ARBA00004651"/>
    </source>
</evidence>
<feature type="transmembrane region" description="Helical" evidence="7">
    <location>
        <begin position="309"/>
        <end position="342"/>
    </location>
</feature>
<evidence type="ECO:0000313" key="11">
    <source>
        <dbReference type="Proteomes" id="UP000321805"/>
    </source>
</evidence>
<feature type="domain" description="ABC3 transporter permease C-terminal" evidence="8">
    <location>
        <begin position="268"/>
        <end position="389"/>
    </location>
</feature>
<feature type="transmembrane region" description="Helical" evidence="7">
    <location>
        <begin position="362"/>
        <end position="385"/>
    </location>
</feature>
<keyword evidence="11" id="KW-1185">Reference proteome</keyword>
<evidence type="ECO:0000256" key="6">
    <source>
        <dbReference type="ARBA" id="ARBA00038076"/>
    </source>
</evidence>
<dbReference type="AlphaFoldDB" id="A0A5B8U7I8"/>
<dbReference type="PANTHER" id="PTHR30572">
    <property type="entry name" value="MEMBRANE COMPONENT OF TRANSPORTER-RELATED"/>
    <property type="match status" value="1"/>
</dbReference>
<feature type="transmembrane region" description="Helical" evidence="7">
    <location>
        <begin position="406"/>
        <end position="428"/>
    </location>
</feature>
<evidence type="ECO:0000259" key="9">
    <source>
        <dbReference type="Pfam" id="PF12704"/>
    </source>
</evidence>
<dbReference type="RefSeq" id="WP_146920411.1">
    <property type="nucleotide sequence ID" value="NZ_CP042430.1"/>
</dbReference>
<dbReference type="OrthoDB" id="9780560at2"/>
<evidence type="ECO:0000256" key="2">
    <source>
        <dbReference type="ARBA" id="ARBA00022475"/>
    </source>
</evidence>
<name>A0A5B8U7I8_9ACTN</name>
<comment type="subcellular location">
    <subcellularLocation>
        <location evidence="1">Cell membrane</location>
        <topology evidence="1">Multi-pass membrane protein</topology>
    </subcellularLocation>
</comment>
<protein>
    <submittedName>
        <fullName evidence="10">ABC transporter permease</fullName>
    </submittedName>
</protein>
<evidence type="ECO:0000256" key="7">
    <source>
        <dbReference type="SAM" id="Phobius"/>
    </source>
</evidence>
<keyword evidence="4 7" id="KW-1133">Transmembrane helix</keyword>
<dbReference type="GO" id="GO:0005886">
    <property type="term" value="C:plasma membrane"/>
    <property type="evidence" value="ECO:0007669"/>
    <property type="project" value="UniProtKB-SubCell"/>
</dbReference>